<evidence type="ECO:0000313" key="2">
    <source>
        <dbReference type="Proteomes" id="UP000827872"/>
    </source>
</evidence>
<evidence type="ECO:0000313" key="1">
    <source>
        <dbReference type="EMBL" id="KAH7992227.1"/>
    </source>
</evidence>
<accession>A0ACB8EI85</accession>
<dbReference type="EMBL" id="CM037616">
    <property type="protein sequence ID" value="KAH7992227.1"/>
    <property type="molecule type" value="Genomic_DNA"/>
</dbReference>
<protein>
    <submittedName>
        <fullName evidence="1">Uncharacterized protein</fullName>
    </submittedName>
</protein>
<gene>
    <name evidence="1" type="ORF">K3G42_020820</name>
</gene>
<dbReference type="Proteomes" id="UP000827872">
    <property type="component" value="Linkage Group LG03"/>
</dbReference>
<name>A0ACB8EI85_9SAUR</name>
<sequence length="161" mass="18451">MLAPVAQSQLVQCSSSTVQDASAQAYLAFPRKFSCLIPNEYGWLWLPAVRVWESSAHKHKFNQNAQPVSCFKHLVQANIRNKKVFKEDVEIMVAQGTTDYKAGFEYAFEQLQNSNVTRANCNKMIMMFTDGGEDRVQDVFEKYNWPNKTVRLHPKMVTVVL</sequence>
<proteinExistence type="predicted"/>
<comment type="caution">
    <text evidence="1">The sequence shown here is derived from an EMBL/GenBank/DDBJ whole genome shotgun (WGS) entry which is preliminary data.</text>
</comment>
<organism evidence="1 2">
    <name type="scientific">Sphaerodactylus townsendi</name>
    <dbReference type="NCBI Taxonomy" id="933632"/>
    <lineage>
        <taxon>Eukaryota</taxon>
        <taxon>Metazoa</taxon>
        <taxon>Chordata</taxon>
        <taxon>Craniata</taxon>
        <taxon>Vertebrata</taxon>
        <taxon>Euteleostomi</taxon>
        <taxon>Lepidosauria</taxon>
        <taxon>Squamata</taxon>
        <taxon>Bifurcata</taxon>
        <taxon>Gekkota</taxon>
        <taxon>Sphaerodactylidae</taxon>
        <taxon>Sphaerodactylus</taxon>
    </lineage>
</organism>
<keyword evidence="2" id="KW-1185">Reference proteome</keyword>
<reference evidence="1" key="1">
    <citation type="submission" date="2021-08" db="EMBL/GenBank/DDBJ databases">
        <title>The first chromosome-level gecko genome reveals the dynamic sex chromosomes of Neotropical dwarf geckos (Sphaerodactylidae: Sphaerodactylus).</title>
        <authorList>
            <person name="Pinto B.J."/>
            <person name="Keating S.E."/>
            <person name="Gamble T."/>
        </authorList>
    </citation>
    <scope>NUCLEOTIDE SEQUENCE</scope>
    <source>
        <strain evidence="1">TG3544</strain>
    </source>
</reference>